<geneLocation type="mitochondrion" evidence="2"/>
<keyword evidence="1" id="KW-0472">Membrane</keyword>
<dbReference type="AlphaFoldDB" id="A0A140GYP7"/>
<evidence type="ECO:0000313" key="2">
    <source>
        <dbReference type="EMBL" id="AMN87069.1"/>
    </source>
</evidence>
<accession>A0A140GYP7</accession>
<gene>
    <name evidence="2" type="ORF">AN617_4</name>
</gene>
<sequence>MRWRYTFGWLPRCTFWWPPCYFRSFLYAIAFICFFLSHRRLLLPCLTVPLIWEAPIQVRFWRGPRVDLCLRFAFPSKPLRSRRVPFTHELILRASLDSLDASKPPLLIGTTDRCPLYYAPRLNIVVPRFSLVARFCLRYRLVPLASALVLATLVAQSVYDNSALFYIARLAFCAVYAAQSIPLLFFSYGTGWEHVRTYGPCETVGGHEIPPDVGRRSVDVCVPLAAFEGDLFTLGIATPKVVVDLRERGLSEEEILSMMNMHPLMAGTLPEDFWYRVGFLLGLLKL</sequence>
<organism evidence="2">
    <name type="scientific">Lotharella oceanica</name>
    <dbReference type="NCBI Taxonomy" id="641309"/>
    <lineage>
        <taxon>Eukaryota</taxon>
        <taxon>Sar</taxon>
        <taxon>Rhizaria</taxon>
        <taxon>Cercozoa</taxon>
        <taxon>Chlorarachniophyceae</taxon>
        <taxon>Lotharella</taxon>
    </lineage>
</organism>
<feature type="transmembrane region" description="Helical" evidence="1">
    <location>
        <begin position="165"/>
        <end position="186"/>
    </location>
</feature>
<feature type="transmembrane region" description="Helical" evidence="1">
    <location>
        <begin position="15"/>
        <end position="36"/>
    </location>
</feature>
<reference evidence="2" key="1">
    <citation type="journal article" date="2016" name="Sci. Rep.">
        <title>Comparative genomics of mitochondria in chlorarachniophyte algae: endosymbiotic gene transfer and organellar genome dynamics.</title>
        <authorList>
            <person name="Tanifuji G."/>
            <person name="Archibald J.M."/>
            <person name="Hashimoto T."/>
        </authorList>
    </citation>
    <scope>NUCLEOTIDE SEQUENCE</scope>
    <source>
        <strain evidence="2">CCMP622</strain>
    </source>
</reference>
<dbReference type="RefSeq" id="YP_009239988.1">
    <property type="nucleotide sequence ID" value="NC_029731.1"/>
</dbReference>
<feature type="transmembrane region" description="Helical" evidence="1">
    <location>
        <begin position="141"/>
        <end position="159"/>
    </location>
</feature>
<protein>
    <submittedName>
        <fullName evidence="2">Uncharacterized protein</fullName>
    </submittedName>
</protein>
<evidence type="ECO:0000256" key="1">
    <source>
        <dbReference type="SAM" id="Phobius"/>
    </source>
</evidence>
<keyword evidence="2" id="KW-0496">Mitochondrion</keyword>
<proteinExistence type="predicted"/>
<dbReference type="GeneID" id="27074299"/>
<dbReference type="EMBL" id="KT806043">
    <property type="protein sequence ID" value="AMN87069.1"/>
    <property type="molecule type" value="Genomic_DNA"/>
</dbReference>
<keyword evidence="1" id="KW-1133">Transmembrane helix</keyword>
<keyword evidence="1" id="KW-0812">Transmembrane</keyword>
<name>A0A140GYP7_9EUKA</name>